<dbReference type="GO" id="GO:0003700">
    <property type="term" value="F:DNA-binding transcription factor activity"/>
    <property type="evidence" value="ECO:0007669"/>
    <property type="project" value="InterPro"/>
</dbReference>
<dbReference type="Proteomes" id="UP000004263">
    <property type="component" value="Unassembled WGS sequence"/>
</dbReference>
<sequence length="363" mass="40618">MGITRQKNKNNKGNVVFGSADKLTRAPGLGKGHGECLLRYGLDLGLELADIVHGSDVPLNFLQQPYDIDVSSELQLIGNLLRYTPQPFSAGFHLGCRYQISDLGLFGMALLSSKNGAHAAQIAERYFANAFNFTDMELRIVNGQLQIQWHLRIPLEDSITQFITARDFGICHVVQRYMLDQTASSNYEIGFSFPYLKGMDDVARAFSCPVKYNQDVCYLRLDAKQLSVKPPLSNELNANAIESTYQSILRKTDCESSFRKKVTTILLSNGDMSVDKSQVAQVLHMSERTLTRHLEKESITWRQIVREVRLNKAQLLLSASDKSIQVIAAEVGFSSVSAFSRAFVKHIGMSPSLYRRLPADKAQ</sequence>
<proteinExistence type="predicted"/>
<keyword evidence="3" id="KW-0804">Transcription</keyword>
<name>Q1N423_9GAMM</name>
<evidence type="ECO:0000313" key="5">
    <source>
        <dbReference type="EMBL" id="EAT13042.1"/>
    </source>
</evidence>
<dbReference type="Pfam" id="PF12833">
    <property type="entry name" value="HTH_18"/>
    <property type="match status" value="1"/>
</dbReference>
<dbReference type="PANTHER" id="PTHR47894:SF1">
    <property type="entry name" value="HTH-TYPE TRANSCRIPTIONAL REGULATOR VQSM"/>
    <property type="match status" value="1"/>
</dbReference>
<dbReference type="GO" id="GO:0005829">
    <property type="term" value="C:cytosol"/>
    <property type="evidence" value="ECO:0007669"/>
    <property type="project" value="TreeGrafter"/>
</dbReference>
<dbReference type="PROSITE" id="PS01124">
    <property type="entry name" value="HTH_ARAC_FAMILY_2"/>
    <property type="match status" value="1"/>
</dbReference>
<evidence type="ECO:0000256" key="2">
    <source>
        <dbReference type="ARBA" id="ARBA00023125"/>
    </source>
</evidence>
<feature type="domain" description="HTH araC/xylS-type" evidence="4">
    <location>
        <begin position="260"/>
        <end position="357"/>
    </location>
</feature>
<evidence type="ECO:0000259" key="4">
    <source>
        <dbReference type="PROSITE" id="PS01124"/>
    </source>
</evidence>
<dbReference type="SMART" id="SM00342">
    <property type="entry name" value="HTH_ARAC"/>
    <property type="match status" value="1"/>
</dbReference>
<dbReference type="HOGENOM" id="CLU_047522_1_3_6"/>
<dbReference type="InterPro" id="IPR020449">
    <property type="entry name" value="Tscrpt_reg_AraC-type_HTH"/>
</dbReference>
<dbReference type="PANTHER" id="PTHR47894">
    <property type="entry name" value="HTH-TYPE TRANSCRIPTIONAL REGULATOR GADX"/>
    <property type="match status" value="1"/>
</dbReference>
<dbReference type="PROSITE" id="PS00041">
    <property type="entry name" value="HTH_ARAC_FAMILY_1"/>
    <property type="match status" value="1"/>
</dbReference>
<dbReference type="InterPro" id="IPR032687">
    <property type="entry name" value="AraC-type_N"/>
</dbReference>
<dbReference type="InterPro" id="IPR018062">
    <property type="entry name" value="HTH_AraC-typ_CS"/>
</dbReference>
<dbReference type="STRING" id="207949.RED65_15137"/>
<reference evidence="5 6" key="1">
    <citation type="submission" date="2006-03" db="EMBL/GenBank/DDBJ databases">
        <authorList>
            <person name="Pinhassi J."/>
            <person name="Pedros-Alio C."/>
            <person name="Ferriera S."/>
            <person name="Johnson J."/>
            <person name="Kravitz S."/>
            <person name="Halpern A."/>
            <person name="Remington K."/>
            <person name="Beeson K."/>
            <person name="Tran B."/>
            <person name="Rogers Y.-H."/>
            <person name="Friedman R."/>
            <person name="Venter J.C."/>
        </authorList>
    </citation>
    <scope>NUCLEOTIDE SEQUENCE [LARGE SCALE GENOMIC DNA]</scope>
    <source>
        <strain evidence="5 6">RED65</strain>
    </source>
</reference>
<protein>
    <submittedName>
        <fullName evidence="5">Transcriptional regulator, AraC family protein</fullName>
    </submittedName>
</protein>
<gene>
    <name evidence="5" type="ORF">RED65_15137</name>
</gene>
<dbReference type="AlphaFoldDB" id="Q1N423"/>
<dbReference type="Gene3D" id="1.10.10.60">
    <property type="entry name" value="Homeodomain-like"/>
    <property type="match status" value="1"/>
</dbReference>
<dbReference type="InterPro" id="IPR018060">
    <property type="entry name" value="HTH_AraC"/>
</dbReference>
<evidence type="ECO:0000256" key="1">
    <source>
        <dbReference type="ARBA" id="ARBA00023015"/>
    </source>
</evidence>
<dbReference type="Pfam" id="PF12625">
    <property type="entry name" value="Arabinose_bd"/>
    <property type="match status" value="1"/>
</dbReference>
<comment type="caution">
    <text evidence="5">The sequence shown here is derived from an EMBL/GenBank/DDBJ whole genome shotgun (WGS) entry which is preliminary data.</text>
</comment>
<dbReference type="EMBL" id="AAQH01000003">
    <property type="protein sequence ID" value="EAT13042.1"/>
    <property type="molecule type" value="Genomic_DNA"/>
</dbReference>
<keyword evidence="6" id="KW-1185">Reference proteome</keyword>
<evidence type="ECO:0000313" key="6">
    <source>
        <dbReference type="Proteomes" id="UP000004263"/>
    </source>
</evidence>
<keyword evidence="1" id="KW-0805">Transcription regulation</keyword>
<dbReference type="SUPFAM" id="SSF46689">
    <property type="entry name" value="Homeodomain-like"/>
    <property type="match status" value="1"/>
</dbReference>
<evidence type="ECO:0000256" key="3">
    <source>
        <dbReference type="ARBA" id="ARBA00023163"/>
    </source>
</evidence>
<dbReference type="OrthoDB" id="5949386at2"/>
<organism evidence="5 6">
    <name type="scientific">Bermanella marisrubri</name>
    <dbReference type="NCBI Taxonomy" id="207949"/>
    <lineage>
        <taxon>Bacteria</taxon>
        <taxon>Pseudomonadati</taxon>
        <taxon>Pseudomonadota</taxon>
        <taxon>Gammaproteobacteria</taxon>
        <taxon>Oceanospirillales</taxon>
        <taxon>Oceanospirillaceae</taxon>
        <taxon>Bermanella</taxon>
    </lineage>
</organism>
<dbReference type="PRINTS" id="PR00032">
    <property type="entry name" value="HTHARAC"/>
</dbReference>
<dbReference type="GO" id="GO:0000976">
    <property type="term" value="F:transcription cis-regulatory region binding"/>
    <property type="evidence" value="ECO:0007669"/>
    <property type="project" value="TreeGrafter"/>
</dbReference>
<accession>Q1N423</accession>
<keyword evidence="2" id="KW-0238">DNA-binding</keyword>
<dbReference type="InterPro" id="IPR009057">
    <property type="entry name" value="Homeodomain-like_sf"/>
</dbReference>